<evidence type="ECO:0000256" key="8">
    <source>
        <dbReference type="SAM" id="SignalP"/>
    </source>
</evidence>
<evidence type="ECO:0000256" key="4">
    <source>
        <dbReference type="ARBA" id="ARBA00022801"/>
    </source>
</evidence>
<evidence type="ECO:0000256" key="2">
    <source>
        <dbReference type="ARBA" id="ARBA00022670"/>
    </source>
</evidence>
<protein>
    <submittedName>
        <fullName evidence="9">7alpha-cephem-methoxylase P8 chain related protein</fullName>
    </submittedName>
</protein>
<gene>
    <name evidence="9" type="primary">NPII</name>
    <name evidence="9" type="ORF">O9K51_07624</name>
</gene>
<feature type="chain" id="PRO_5044279073" evidence="8">
    <location>
        <begin position="17"/>
        <end position="210"/>
    </location>
</feature>
<evidence type="ECO:0000313" key="9">
    <source>
        <dbReference type="EMBL" id="KAJ6439733.1"/>
    </source>
</evidence>
<evidence type="ECO:0000256" key="6">
    <source>
        <dbReference type="ARBA" id="ARBA00023049"/>
    </source>
</evidence>
<keyword evidence="4" id="KW-0378">Hydrolase</keyword>
<keyword evidence="7" id="KW-0865">Zymogen</keyword>
<dbReference type="InterPro" id="IPR001384">
    <property type="entry name" value="Peptidase_M35"/>
</dbReference>
<accession>A0AB34FKS0</accession>
<dbReference type="GO" id="GO:0006508">
    <property type="term" value="P:proteolysis"/>
    <property type="evidence" value="ECO:0007669"/>
    <property type="project" value="UniProtKB-KW"/>
</dbReference>
<evidence type="ECO:0000256" key="3">
    <source>
        <dbReference type="ARBA" id="ARBA00022723"/>
    </source>
</evidence>
<feature type="signal peptide" evidence="8">
    <location>
        <begin position="1"/>
        <end position="16"/>
    </location>
</feature>
<reference evidence="9" key="1">
    <citation type="submission" date="2023-01" db="EMBL/GenBank/DDBJ databases">
        <title>The growth and conidiation of Purpureocillium lavendulum are regulated by nitrogen source and histone H3K14 acetylation.</title>
        <authorList>
            <person name="Tang P."/>
            <person name="Han J."/>
            <person name="Zhang C."/>
            <person name="Tang P."/>
            <person name="Qi F."/>
            <person name="Zhang K."/>
            <person name="Liang L."/>
        </authorList>
    </citation>
    <scope>NUCLEOTIDE SEQUENCE</scope>
    <source>
        <strain evidence="9">YMF1.00683</strain>
    </source>
</reference>
<dbReference type="AlphaFoldDB" id="A0AB34FKS0"/>
<keyword evidence="5" id="KW-0862">Zinc</keyword>
<comment type="caution">
    <text evidence="9">The sequence shown here is derived from an EMBL/GenBank/DDBJ whole genome shotgun (WGS) entry which is preliminary data.</text>
</comment>
<name>A0AB34FKS0_9HYPO</name>
<keyword evidence="6" id="KW-0482">Metalloprotease</keyword>
<dbReference type="PANTHER" id="PTHR37016">
    <property type="match status" value="1"/>
</dbReference>
<keyword evidence="3" id="KW-0479">Metal-binding</keyword>
<evidence type="ECO:0000313" key="10">
    <source>
        <dbReference type="Proteomes" id="UP001163105"/>
    </source>
</evidence>
<dbReference type="GO" id="GO:0046872">
    <property type="term" value="F:metal ion binding"/>
    <property type="evidence" value="ECO:0007669"/>
    <property type="project" value="UniProtKB-KW"/>
</dbReference>
<keyword evidence="10" id="KW-1185">Reference proteome</keyword>
<evidence type="ECO:0000256" key="5">
    <source>
        <dbReference type="ARBA" id="ARBA00022833"/>
    </source>
</evidence>
<organism evidence="9 10">
    <name type="scientific">Purpureocillium lavendulum</name>
    <dbReference type="NCBI Taxonomy" id="1247861"/>
    <lineage>
        <taxon>Eukaryota</taxon>
        <taxon>Fungi</taxon>
        <taxon>Dikarya</taxon>
        <taxon>Ascomycota</taxon>
        <taxon>Pezizomycotina</taxon>
        <taxon>Sordariomycetes</taxon>
        <taxon>Hypocreomycetidae</taxon>
        <taxon>Hypocreales</taxon>
        <taxon>Ophiocordycipitaceae</taxon>
        <taxon>Purpureocillium</taxon>
    </lineage>
</organism>
<sequence length="210" mass="22614">MKWLSTLAALAATTVAAPSTEKAATSPLDVTLQHLGNATLKFTITNKGNETQNILKPGSLLSDSVIDKVRVFAADSKTPLPYNGVHLVLRTQSFEMEDFARLDPNQQITTIVNPAETHDLSSGGNFTFQSTGYFAIGDEQGILVKSVPYTSNPVTAEVNGAVAGAVHSDILAKRVVVQNYCQSQRRRYTLKPYITSNRSTDASLSNALAQ</sequence>
<dbReference type="PANTHER" id="PTHR37016:SF3">
    <property type="entry name" value="NEUTRAL PROTEASE 2-RELATED"/>
    <property type="match status" value="1"/>
</dbReference>
<keyword evidence="2" id="KW-0645">Protease</keyword>
<dbReference type="GO" id="GO:0004222">
    <property type="term" value="F:metalloendopeptidase activity"/>
    <property type="evidence" value="ECO:0007669"/>
    <property type="project" value="InterPro"/>
</dbReference>
<dbReference type="Gene3D" id="2.60.40.2970">
    <property type="match status" value="1"/>
</dbReference>
<evidence type="ECO:0000256" key="1">
    <source>
        <dbReference type="ARBA" id="ARBA00001947"/>
    </source>
</evidence>
<dbReference type="Pfam" id="PF02102">
    <property type="entry name" value="Peptidase_M35"/>
    <property type="match status" value="1"/>
</dbReference>
<comment type="cofactor">
    <cofactor evidence="1">
        <name>Zn(2+)</name>
        <dbReference type="ChEBI" id="CHEBI:29105"/>
    </cofactor>
</comment>
<dbReference type="InterPro" id="IPR050414">
    <property type="entry name" value="Fungal_M35_metalloproteases"/>
</dbReference>
<dbReference type="EMBL" id="JAQHRD010000006">
    <property type="protein sequence ID" value="KAJ6439733.1"/>
    <property type="molecule type" value="Genomic_DNA"/>
</dbReference>
<dbReference type="Proteomes" id="UP001163105">
    <property type="component" value="Unassembled WGS sequence"/>
</dbReference>
<keyword evidence="8" id="KW-0732">Signal</keyword>
<evidence type="ECO:0000256" key="7">
    <source>
        <dbReference type="ARBA" id="ARBA00023145"/>
    </source>
</evidence>
<proteinExistence type="predicted"/>